<feature type="compositionally biased region" description="Basic and acidic residues" evidence="1">
    <location>
        <begin position="252"/>
        <end position="286"/>
    </location>
</feature>
<reference evidence="2 3" key="1">
    <citation type="journal article" date="2010" name="Cell">
        <title>The genome of Naegleria gruberi illuminates early eukaryotic versatility.</title>
        <authorList>
            <person name="Fritz-Laylin L.K."/>
            <person name="Prochnik S.E."/>
            <person name="Ginger M.L."/>
            <person name="Dacks J.B."/>
            <person name="Carpenter M.L."/>
            <person name="Field M.C."/>
            <person name="Kuo A."/>
            <person name="Paredez A."/>
            <person name="Chapman J."/>
            <person name="Pham J."/>
            <person name="Shu S."/>
            <person name="Neupane R."/>
            <person name="Cipriano M."/>
            <person name="Mancuso J."/>
            <person name="Tu H."/>
            <person name="Salamov A."/>
            <person name="Lindquist E."/>
            <person name="Shapiro H."/>
            <person name="Lucas S."/>
            <person name="Grigoriev I.V."/>
            <person name="Cande W.Z."/>
            <person name="Fulton C."/>
            <person name="Rokhsar D.S."/>
            <person name="Dawson S.C."/>
        </authorList>
    </citation>
    <scope>NUCLEOTIDE SEQUENCE [LARGE SCALE GENOMIC DNA]</scope>
    <source>
        <strain evidence="2 3">NEG-M</strain>
    </source>
</reference>
<dbReference type="EMBL" id="GG738871">
    <property type="protein sequence ID" value="EFC43819.1"/>
    <property type="molecule type" value="Genomic_DNA"/>
</dbReference>
<dbReference type="OrthoDB" id="10601986at2759"/>
<feature type="compositionally biased region" description="Acidic residues" evidence="1">
    <location>
        <begin position="179"/>
        <end position="197"/>
    </location>
</feature>
<dbReference type="RefSeq" id="XP_002676563.1">
    <property type="nucleotide sequence ID" value="XM_002676517.1"/>
</dbReference>
<feature type="region of interest" description="Disordered" evidence="1">
    <location>
        <begin position="1"/>
        <end position="361"/>
    </location>
</feature>
<feature type="compositionally biased region" description="Low complexity" evidence="1">
    <location>
        <begin position="25"/>
        <end position="45"/>
    </location>
</feature>
<feature type="compositionally biased region" description="Polar residues" evidence="1">
    <location>
        <begin position="791"/>
        <end position="800"/>
    </location>
</feature>
<organism evidence="3">
    <name type="scientific">Naegleria gruberi</name>
    <name type="common">Amoeba</name>
    <dbReference type="NCBI Taxonomy" id="5762"/>
    <lineage>
        <taxon>Eukaryota</taxon>
        <taxon>Discoba</taxon>
        <taxon>Heterolobosea</taxon>
        <taxon>Tetramitia</taxon>
        <taxon>Eutetramitia</taxon>
        <taxon>Vahlkampfiidae</taxon>
        <taxon>Naegleria</taxon>
    </lineage>
</organism>
<feature type="compositionally biased region" description="Basic and acidic residues" evidence="1">
    <location>
        <begin position="420"/>
        <end position="429"/>
    </location>
</feature>
<feature type="region of interest" description="Disordered" evidence="1">
    <location>
        <begin position="763"/>
        <end position="800"/>
    </location>
</feature>
<dbReference type="KEGG" id="ngr:NAEGRDRAFT_68258"/>
<feature type="compositionally biased region" description="Low complexity" evidence="1">
    <location>
        <begin position="772"/>
        <end position="785"/>
    </location>
</feature>
<evidence type="ECO:0000256" key="1">
    <source>
        <dbReference type="SAM" id="MobiDB-lite"/>
    </source>
</evidence>
<dbReference type="AlphaFoldDB" id="D2VH31"/>
<keyword evidence="3" id="KW-1185">Reference proteome</keyword>
<dbReference type="GeneID" id="8856631"/>
<protein>
    <submittedName>
        <fullName evidence="2">Predicted protein</fullName>
    </submittedName>
</protein>
<gene>
    <name evidence="2" type="ORF">NAEGRDRAFT_68258</name>
</gene>
<sequence>MVVLTKLKHPRSQFKPPLKDSNNGSSSTTSSKSTTTDTTSKIASSLKQQTLNFPTKSSLEKQSLESSYESSESLSSPSSSDEETQDKKSIVNNVKKNINSTKPLSTSNTTTTSAPIRKPFKTPFKTPFKDNVKSSSSNSVPSTSSTSKPSTTKSKPLPQKKSNTHTKEKYDSESVTSSDESDSPSEEDEEQSSEDEQETKKKPITSTPQKKPLLLKKAISKTEPTPRTNIVNMKSSNEKPSSKVFESVQPTEVEKPNSQECKKQQASENKLKDKKDENNNHSEETQSKVASAQSSSLSLSLENEMDKQTQNKTSQISVDKTKHSTAAEEPLILEISDSSMSPLLKDSPPKSKAKKKKNITFKAIESPPTQIEITDSILYEDIFTSKKNPMEDEPKWKLKKKQEIREEHVPRQIKISKFFKKEAHDESEMKPISSVNRSVNLSKKRKEKSTPVQNSPSVTTPISTIKSPEMKKVKPISQTTYTMKTDTPEKLDQPTPKLYAMDISPVTSILSILDSQDSQCSPPVILSKPKQEIIEEEEVDEASRESLLPWSQSSQIEDSQMITFSPVYNLKSDETQIDEDTRAQKKSSMSLSPLIDIIGSNNSQQVIVLDFDETQIPDTPTHKINIPYLDDVKMKEEGEEFDEESTSIDFSEKVSITPPLTNTSKKDYHVGFLTLPYSIDLGATIHDTELPTVNIFPSDNHITNPSTLQQQWNVQPKKPIKAKAFGRRQKVSFRPVFKEPIVDEDVKPKQKVDESVMNIIASHIESQNQPRSDSSNSLSDLNNNDVLRTPPSFSSPELSL</sequence>
<feature type="compositionally biased region" description="Basic residues" evidence="1">
    <location>
        <begin position="1"/>
        <end position="12"/>
    </location>
</feature>
<feature type="compositionally biased region" description="Low complexity" evidence="1">
    <location>
        <begin position="336"/>
        <end position="346"/>
    </location>
</feature>
<feature type="compositionally biased region" description="Low complexity" evidence="1">
    <location>
        <begin position="64"/>
        <end position="79"/>
    </location>
</feature>
<dbReference type="Proteomes" id="UP000006671">
    <property type="component" value="Unassembled WGS sequence"/>
</dbReference>
<name>D2VH31_NAEGR</name>
<feature type="region of interest" description="Disordered" evidence="1">
    <location>
        <begin position="420"/>
        <end position="495"/>
    </location>
</feature>
<accession>D2VH31</accession>
<feature type="compositionally biased region" description="Low complexity" evidence="1">
    <location>
        <begin position="133"/>
        <end position="161"/>
    </location>
</feature>
<dbReference type="VEuPathDB" id="AmoebaDB:NAEGRDRAFT_68258"/>
<dbReference type="OMA" id="RVHHENC"/>
<evidence type="ECO:0000313" key="2">
    <source>
        <dbReference type="EMBL" id="EFC43819.1"/>
    </source>
</evidence>
<feature type="compositionally biased region" description="Polar residues" evidence="1">
    <location>
        <begin position="476"/>
        <end position="485"/>
    </location>
</feature>
<proteinExistence type="predicted"/>
<feature type="compositionally biased region" description="Low complexity" evidence="1">
    <location>
        <begin position="90"/>
        <end position="113"/>
    </location>
</feature>
<feature type="compositionally biased region" description="Polar residues" evidence="1">
    <location>
        <begin position="222"/>
        <end position="235"/>
    </location>
</feature>
<feature type="compositionally biased region" description="Polar residues" evidence="1">
    <location>
        <begin position="450"/>
        <end position="466"/>
    </location>
</feature>
<dbReference type="InParanoid" id="D2VH31"/>
<evidence type="ECO:0000313" key="3">
    <source>
        <dbReference type="Proteomes" id="UP000006671"/>
    </source>
</evidence>
<feature type="compositionally biased region" description="Polar residues" evidence="1">
    <location>
        <begin position="46"/>
        <end position="56"/>
    </location>
</feature>